<dbReference type="Pfam" id="PF13618">
    <property type="entry name" value="Gluconate_2-dh3"/>
    <property type="match status" value="1"/>
</dbReference>
<keyword evidence="3" id="KW-1185">Reference proteome</keyword>
<dbReference type="Proteomes" id="UP001595846">
    <property type="component" value="Unassembled WGS sequence"/>
</dbReference>
<comment type="caution">
    <text evidence="2">The sequence shown here is derived from an EMBL/GenBank/DDBJ whole genome shotgun (WGS) entry which is preliminary data.</text>
</comment>
<dbReference type="EMBL" id="JBHSAQ010000002">
    <property type="protein sequence ID" value="MFC3957586.1"/>
    <property type="molecule type" value="Genomic_DNA"/>
</dbReference>
<reference evidence="2 3" key="1">
    <citation type="journal article" date="2019" name="Int. J. Syst. Evol. Microbiol.">
        <title>The Global Catalogue of Microorganisms (GCM) 10K type strain sequencing project: providing services to taxonomists for standard genome sequencing and annotation.</title>
        <authorList>
            <consortium name="The Broad Institute Genomics Platform"/>
            <consortium name="The Broad Institute Genome Sequencing Center for Infectious Disease"/>
            <person name="Wu L."/>
            <person name="Ma J."/>
        </authorList>
    </citation>
    <scope>NUCLEOTIDE SEQUENCE [LARGE SCALE GENOMIC DNA]</scope>
    <source>
        <strain evidence="2 3">IBRC-M 10256</strain>
    </source>
</reference>
<proteinExistence type="predicted"/>
<feature type="region of interest" description="Disordered" evidence="1">
    <location>
        <begin position="153"/>
        <end position="173"/>
    </location>
</feature>
<gene>
    <name evidence="2" type="ORF">ACFOUR_04255</name>
</gene>
<accession>A0ABD5NKP4</accession>
<dbReference type="RefSeq" id="WP_256533814.1">
    <property type="nucleotide sequence ID" value="NZ_CP101824.1"/>
</dbReference>
<evidence type="ECO:0000313" key="2">
    <source>
        <dbReference type="EMBL" id="MFC3957586.1"/>
    </source>
</evidence>
<dbReference type="AlphaFoldDB" id="A0ABD5NKP4"/>
<organism evidence="2 3">
    <name type="scientific">Halovivax cerinus</name>
    <dbReference type="NCBI Taxonomy" id="1487865"/>
    <lineage>
        <taxon>Archaea</taxon>
        <taxon>Methanobacteriati</taxon>
        <taxon>Methanobacteriota</taxon>
        <taxon>Stenosarchaea group</taxon>
        <taxon>Halobacteria</taxon>
        <taxon>Halobacteriales</taxon>
        <taxon>Natrialbaceae</taxon>
        <taxon>Halovivax</taxon>
    </lineage>
</organism>
<protein>
    <submittedName>
        <fullName evidence="2">Gluconate 2-dehydrogenase subunit 3 family protein</fullName>
    </submittedName>
</protein>
<evidence type="ECO:0000256" key="1">
    <source>
        <dbReference type="SAM" id="MobiDB-lite"/>
    </source>
</evidence>
<name>A0ABD5NKP4_9EURY</name>
<dbReference type="GeneID" id="73902954"/>
<dbReference type="InterPro" id="IPR027056">
    <property type="entry name" value="Gluconate_2DH_su3"/>
</dbReference>
<evidence type="ECO:0000313" key="3">
    <source>
        <dbReference type="Proteomes" id="UP001595846"/>
    </source>
</evidence>
<sequence>MELSRRDAVAALAAVGTGAGAVAVGTHLHESDPGEDGDLRRAMVAAAEVVYPDAVSGVDEFVETFLDGRLDDEAHAAGVREAVDILDDYASARHDASFTDLSIAERDDLLRAAGVATASENPDGTEVERIRYYVVNELLLALYASPAGGELVGIENPPGHPGGTGSYQRGPTP</sequence>